<dbReference type="Gene3D" id="4.10.400.10">
    <property type="entry name" value="Low-density Lipoprotein Receptor"/>
    <property type="match status" value="7"/>
</dbReference>
<dbReference type="PROSITE" id="PS01209">
    <property type="entry name" value="LDLRA_1"/>
    <property type="match status" value="4"/>
</dbReference>
<accession>A0A9D4P6C1</accession>
<dbReference type="GO" id="GO:0042562">
    <property type="term" value="F:hormone binding"/>
    <property type="evidence" value="ECO:0007669"/>
    <property type="project" value="TreeGrafter"/>
</dbReference>
<feature type="signal peptide" evidence="12">
    <location>
        <begin position="1"/>
        <end position="23"/>
    </location>
</feature>
<evidence type="ECO:0000256" key="2">
    <source>
        <dbReference type="ARBA" id="ARBA00022692"/>
    </source>
</evidence>
<feature type="disulfide bond" evidence="10">
    <location>
        <begin position="226"/>
        <end position="244"/>
    </location>
</feature>
<keyword evidence="8" id="KW-0675">Receptor</keyword>
<feature type="disulfide bond" evidence="10">
    <location>
        <begin position="99"/>
        <end position="117"/>
    </location>
</feature>
<sequence>MQIYWTLSLMMMMMILWCSLVHCIGSSIDDIPSAAELFGQEESYHVVECVMPLYFLCQNNNCLPESHLCDGENDCGDNSDEDHDYCAQMKCNVTTEFKCNSGRCVPKASRCDRHPQCRDRSDELNCVYEPCPKGMFSCANHSQCLDMSEVCDGSIDCKDGLASDELHPNPCPANVTCPSSSFKCTGTNVCAQPNWMCDGENDCGDNSDENEENCKNFKCPDDWFRCADNRCILMNNVCNGVIDCKDGLASDERHPDPCPRNVTCPNDFFSCEETNICAHPHWLCDGADDCGDKSDEDIEKCANTPCPEDWFRCSNTQRCIPPNWRCDGSEDCRNGEDEIDCNNDYVHEIFIPENNTLVSYVNHSNNVDLLESISKNLQSINNNDNSSSSNINNQQDAITTVTNPISSYLLSQQQHVRKSSPSSSSKTINTAASSLMDQYNIDDD</sequence>
<evidence type="ECO:0000256" key="3">
    <source>
        <dbReference type="ARBA" id="ARBA00022729"/>
    </source>
</evidence>
<feature type="compositionally biased region" description="Polar residues" evidence="11">
    <location>
        <begin position="426"/>
        <end position="437"/>
    </location>
</feature>
<dbReference type="GO" id="GO:0016324">
    <property type="term" value="C:apical plasma membrane"/>
    <property type="evidence" value="ECO:0007669"/>
    <property type="project" value="TreeGrafter"/>
</dbReference>
<feature type="chain" id="PRO_5038854839" evidence="12">
    <location>
        <begin position="24"/>
        <end position="444"/>
    </location>
</feature>
<feature type="disulfide bond" evidence="10">
    <location>
        <begin position="219"/>
        <end position="231"/>
    </location>
</feature>
<evidence type="ECO:0000256" key="10">
    <source>
        <dbReference type="PROSITE-ProRule" id="PRU00124"/>
    </source>
</evidence>
<evidence type="ECO:0000256" key="12">
    <source>
        <dbReference type="SAM" id="SignalP"/>
    </source>
</evidence>
<name>A0A9D4P6C1_DERFA</name>
<keyword evidence="3 12" id="KW-0732">Signal</keyword>
<feature type="disulfide bond" evidence="10">
    <location>
        <begin position="326"/>
        <end position="341"/>
    </location>
</feature>
<gene>
    <name evidence="13" type="ORF">HUG17_1074</name>
</gene>
<dbReference type="InterPro" id="IPR051221">
    <property type="entry name" value="LDLR-related"/>
</dbReference>
<evidence type="ECO:0000256" key="7">
    <source>
        <dbReference type="ARBA" id="ARBA00023157"/>
    </source>
</evidence>
<dbReference type="FunFam" id="4.10.400.10:FF:000034">
    <property type="entry name" value="Low-density lipoprotein receptor-related protein 2"/>
    <property type="match status" value="1"/>
</dbReference>
<comment type="subcellular location">
    <subcellularLocation>
        <location evidence="1">Membrane</location>
        <topology evidence="1">Single-pass membrane protein</topology>
    </subcellularLocation>
</comment>
<evidence type="ECO:0000256" key="6">
    <source>
        <dbReference type="ARBA" id="ARBA00023136"/>
    </source>
</evidence>
<keyword evidence="2" id="KW-0812">Transmembrane</keyword>
<evidence type="ECO:0000256" key="1">
    <source>
        <dbReference type="ARBA" id="ARBA00004167"/>
    </source>
</evidence>
<dbReference type="AlphaFoldDB" id="A0A9D4P6C1"/>
<dbReference type="InterPro" id="IPR036055">
    <property type="entry name" value="LDL_receptor-like_sf"/>
</dbReference>
<keyword evidence="5" id="KW-1133">Transmembrane helix</keyword>
<keyword evidence="6" id="KW-0472">Membrane</keyword>
<reference evidence="13" key="2">
    <citation type="journal article" date="2021" name="World Allergy Organ. J.">
        <title>Chromosome-level assembly of Dermatophagoides farinae genome and transcriptome reveals two novel allergens Der f 37 and Der f 39.</title>
        <authorList>
            <person name="Chen J."/>
            <person name="Cai Z."/>
            <person name="Fan D."/>
            <person name="Hu J."/>
            <person name="Hou Y."/>
            <person name="He Y."/>
            <person name="Zhang Z."/>
            <person name="Zhao Z."/>
            <person name="Gao P."/>
            <person name="Hu W."/>
            <person name="Sun J."/>
            <person name="Li J."/>
            <person name="Ji K."/>
        </authorList>
    </citation>
    <scope>NUCLEOTIDE SEQUENCE</scope>
    <source>
        <strain evidence="13">JKM2019</strain>
    </source>
</reference>
<keyword evidence="9" id="KW-0325">Glycoprotein</keyword>
<dbReference type="GO" id="GO:0043235">
    <property type="term" value="C:receptor complex"/>
    <property type="evidence" value="ECO:0007669"/>
    <property type="project" value="TreeGrafter"/>
</dbReference>
<evidence type="ECO:0000256" key="11">
    <source>
        <dbReference type="SAM" id="MobiDB-lite"/>
    </source>
</evidence>
<dbReference type="EMBL" id="SDOV01000001">
    <property type="protein sequence ID" value="KAH7645536.1"/>
    <property type="molecule type" value="Genomic_DNA"/>
</dbReference>
<organism evidence="13">
    <name type="scientific">Dermatophagoides farinae</name>
    <name type="common">American house dust mite</name>
    <dbReference type="NCBI Taxonomy" id="6954"/>
    <lineage>
        <taxon>Eukaryota</taxon>
        <taxon>Metazoa</taxon>
        <taxon>Ecdysozoa</taxon>
        <taxon>Arthropoda</taxon>
        <taxon>Chelicerata</taxon>
        <taxon>Arachnida</taxon>
        <taxon>Acari</taxon>
        <taxon>Acariformes</taxon>
        <taxon>Sarcoptiformes</taxon>
        <taxon>Astigmata</taxon>
        <taxon>Psoroptidia</taxon>
        <taxon>Analgoidea</taxon>
        <taxon>Pyroglyphidae</taxon>
        <taxon>Dermatophagoidinae</taxon>
        <taxon>Dermatophagoides</taxon>
    </lineage>
</organism>
<dbReference type="CDD" id="cd00112">
    <property type="entry name" value="LDLa"/>
    <property type="match status" value="7"/>
</dbReference>
<dbReference type="GO" id="GO:0006898">
    <property type="term" value="P:receptor-mediated endocytosis"/>
    <property type="evidence" value="ECO:0007669"/>
    <property type="project" value="TreeGrafter"/>
</dbReference>
<dbReference type="SUPFAM" id="SSF57424">
    <property type="entry name" value="LDL receptor-like module"/>
    <property type="match status" value="7"/>
</dbReference>
<dbReference type="PANTHER" id="PTHR22722:SF14">
    <property type="entry name" value="MEGALIN, ISOFORM A"/>
    <property type="match status" value="1"/>
</dbReference>
<dbReference type="Proteomes" id="UP000828236">
    <property type="component" value="Unassembled WGS sequence"/>
</dbReference>
<feature type="region of interest" description="Disordered" evidence="11">
    <location>
        <begin position="415"/>
        <end position="444"/>
    </location>
</feature>
<feature type="disulfide bond" evidence="10">
    <location>
        <begin position="57"/>
        <end position="75"/>
    </location>
</feature>
<keyword evidence="4" id="KW-0677">Repeat</keyword>
<comment type="caution">
    <text evidence="13">The sequence shown here is derived from an EMBL/GenBank/DDBJ whole genome shotgun (WGS) entry which is preliminary data.</text>
</comment>
<evidence type="ECO:0000256" key="9">
    <source>
        <dbReference type="ARBA" id="ARBA00023180"/>
    </source>
</evidence>
<evidence type="ECO:0000313" key="13">
    <source>
        <dbReference type="EMBL" id="KAH7645536.1"/>
    </source>
</evidence>
<dbReference type="InterPro" id="IPR002172">
    <property type="entry name" value="LDrepeatLR_classA_rpt"/>
</dbReference>
<dbReference type="PRINTS" id="PR00261">
    <property type="entry name" value="LDLRECEPTOR"/>
</dbReference>
<proteinExistence type="predicted"/>
<protein>
    <submittedName>
        <fullName evidence="13">Kh domain containing protein</fullName>
    </submittedName>
</protein>
<feature type="disulfide bond" evidence="10">
    <location>
        <begin position="111"/>
        <end position="126"/>
    </location>
</feature>
<dbReference type="PANTHER" id="PTHR22722">
    <property type="entry name" value="LOW-DENSITY LIPOPROTEIN RECEPTOR-RELATED PROTEIN 2-RELATED"/>
    <property type="match status" value="1"/>
</dbReference>
<dbReference type="OrthoDB" id="6482518at2759"/>
<dbReference type="Pfam" id="PF00057">
    <property type="entry name" value="Ldl_recept_a"/>
    <property type="match status" value="7"/>
</dbReference>
<keyword evidence="7 10" id="KW-1015">Disulfide bond</keyword>
<dbReference type="FunFam" id="4.10.400.10:FF:000005">
    <property type="entry name" value="low-density lipoprotein receptor-related protein 1B"/>
    <property type="match status" value="1"/>
</dbReference>
<evidence type="ECO:0000256" key="4">
    <source>
        <dbReference type="ARBA" id="ARBA00022737"/>
    </source>
</evidence>
<dbReference type="InterPro" id="IPR023415">
    <property type="entry name" value="LDLR_class-A_CS"/>
</dbReference>
<dbReference type="SMART" id="SM00192">
    <property type="entry name" value="LDLa"/>
    <property type="match status" value="7"/>
</dbReference>
<evidence type="ECO:0000256" key="5">
    <source>
        <dbReference type="ARBA" id="ARBA00022989"/>
    </source>
</evidence>
<comment type="caution">
    <text evidence="10">Lacks conserved residue(s) required for the propagation of feature annotation.</text>
</comment>
<dbReference type="PROSITE" id="PS50068">
    <property type="entry name" value="LDLRA_2"/>
    <property type="match status" value="7"/>
</dbReference>
<evidence type="ECO:0000256" key="8">
    <source>
        <dbReference type="ARBA" id="ARBA00023170"/>
    </source>
</evidence>
<reference evidence="13" key="1">
    <citation type="submission" date="2020-06" db="EMBL/GenBank/DDBJ databases">
        <authorList>
            <person name="Ji K."/>
            <person name="Li J."/>
        </authorList>
    </citation>
    <scope>NUCLEOTIDE SEQUENCE</scope>
    <source>
        <strain evidence="13">JKM2019</strain>
        <tissue evidence="13">Whole body</tissue>
    </source>
</reference>